<proteinExistence type="predicted"/>
<protein>
    <submittedName>
        <fullName evidence="2">Transmembrane protein, putative</fullName>
    </submittedName>
</protein>
<evidence type="ECO:0000313" key="3">
    <source>
        <dbReference type="Proteomes" id="UP000009168"/>
    </source>
</evidence>
<gene>
    <name evidence="2" type="ORF">TTHERM_001014589</name>
</gene>
<dbReference type="RefSeq" id="XP_012655018.1">
    <property type="nucleotide sequence ID" value="XM_012799564.1"/>
</dbReference>
<organism evidence="2 3">
    <name type="scientific">Tetrahymena thermophila (strain SB210)</name>
    <dbReference type="NCBI Taxonomy" id="312017"/>
    <lineage>
        <taxon>Eukaryota</taxon>
        <taxon>Sar</taxon>
        <taxon>Alveolata</taxon>
        <taxon>Ciliophora</taxon>
        <taxon>Intramacronucleata</taxon>
        <taxon>Oligohymenophorea</taxon>
        <taxon>Hymenostomatida</taxon>
        <taxon>Tetrahymenina</taxon>
        <taxon>Tetrahymenidae</taxon>
        <taxon>Tetrahymena</taxon>
    </lineage>
</organism>
<dbReference type="KEGG" id="tet:TTHERM_001014589"/>
<evidence type="ECO:0000313" key="2">
    <source>
        <dbReference type="EMBL" id="EWS72447.1"/>
    </source>
</evidence>
<keyword evidence="3" id="KW-1185">Reference proteome</keyword>
<feature type="transmembrane region" description="Helical" evidence="1">
    <location>
        <begin position="197"/>
        <end position="215"/>
    </location>
</feature>
<keyword evidence="1 2" id="KW-0812">Transmembrane</keyword>
<reference evidence="3" key="1">
    <citation type="journal article" date="2006" name="PLoS Biol.">
        <title>Macronuclear genome sequence of the ciliate Tetrahymena thermophila, a model eukaryote.</title>
        <authorList>
            <person name="Eisen J.A."/>
            <person name="Coyne R.S."/>
            <person name="Wu M."/>
            <person name="Wu D."/>
            <person name="Thiagarajan M."/>
            <person name="Wortman J.R."/>
            <person name="Badger J.H."/>
            <person name="Ren Q."/>
            <person name="Amedeo P."/>
            <person name="Jones K.M."/>
            <person name="Tallon L.J."/>
            <person name="Delcher A.L."/>
            <person name="Salzberg S.L."/>
            <person name="Silva J.C."/>
            <person name="Haas B.J."/>
            <person name="Majoros W.H."/>
            <person name="Farzad M."/>
            <person name="Carlton J.M."/>
            <person name="Smith R.K. Jr."/>
            <person name="Garg J."/>
            <person name="Pearlman R.E."/>
            <person name="Karrer K.M."/>
            <person name="Sun L."/>
            <person name="Manning G."/>
            <person name="Elde N.C."/>
            <person name="Turkewitz A.P."/>
            <person name="Asai D.J."/>
            <person name="Wilkes D.E."/>
            <person name="Wang Y."/>
            <person name="Cai H."/>
            <person name="Collins K."/>
            <person name="Stewart B.A."/>
            <person name="Lee S.R."/>
            <person name="Wilamowska K."/>
            <person name="Weinberg Z."/>
            <person name="Ruzzo W.L."/>
            <person name="Wloga D."/>
            <person name="Gaertig J."/>
            <person name="Frankel J."/>
            <person name="Tsao C.-C."/>
            <person name="Gorovsky M.A."/>
            <person name="Keeling P.J."/>
            <person name="Waller R.F."/>
            <person name="Patron N.J."/>
            <person name="Cherry J.M."/>
            <person name="Stover N.A."/>
            <person name="Krieger C.J."/>
            <person name="del Toro C."/>
            <person name="Ryder H.F."/>
            <person name="Williamson S.C."/>
            <person name="Barbeau R.A."/>
            <person name="Hamilton E.P."/>
            <person name="Orias E."/>
        </authorList>
    </citation>
    <scope>NUCLEOTIDE SEQUENCE [LARGE SCALE GENOMIC DNA]</scope>
    <source>
        <strain evidence="3">SB210</strain>
    </source>
</reference>
<dbReference type="Proteomes" id="UP000009168">
    <property type="component" value="Unassembled WGS sequence"/>
</dbReference>
<dbReference type="InParanoid" id="W7X4U3"/>
<dbReference type="AlphaFoldDB" id="W7X4U3"/>
<evidence type="ECO:0000256" key="1">
    <source>
        <dbReference type="SAM" id="Phobius"/>
    </source>
</evidence>
<keyword evidence="1" id="KW-1133">Transmembrane helix</keyword>
<name>W7X4U3_TETTS</name>
<accession>W7X4U3</accession>
<keyword evidence="1" id="KW-0472">Membrane</keyword>
<dbReference type="EMBL" id="GG662521">
    <property type="protein sequence ID" value="EWS72447.1"/>
    <property type="molecule type" value="Genomic_DNA"/>
</dbReference>
<sequence>MDYKPSYKNIQIYDINLAENVPKDKATTKRVGLEQYRVIQTFNFIFYSQHQNVTVVSQENRQSIKVNLSNQTKHSTFNLFFFSVNFLNKRIESSKKFLSISKQQAYQQSNSQRKDQYNKSTFVQLKQRQQAYLLNNIYLRQYFSIVYQQYSYYYKEKRQLFSKLQQLNLFQPLWKLTYITAISKYRMHHINIFNKRFIQLINLCIIYLLLQMQFMQASFNKYIRITIKNQRKKYKSYMQSNFPGKIKQIYSTSYQKLIFYSEKSFFRYEK</sequence>
<dbReference type="GeneID" id="24441410"/>